<keyword evidence="11" id="KW-1185">Reference proteome</keyword>
<dbReference type="GO" id="GO:0009279">
    <property type="term" value="C:cell outer membrane"/>
    <property type="evidence" value="ECO:0007669"/>
    <property type="project" value="UniProtKB-SubCell"/>
</dbReference>
<dbReference type="InterPro" id="IPR037066">
    <property type="entry name" value="Plug_dom_sf"/>
</dbReference>
<dbReference type="PANTHER" id="PTHR30069">
    <property type="entry name" value="TONB-DEPENDENT OUTER MEMBRANE RECEPTOR"/>
    <property type="match status" value="1"/>
</dbReference>
<feature type="signal peptide" evidence="8">
    <location>
        <begin position="1"/>
        <end position="22"/>
    </location>
</feature>
<feature type="domain" description="Secretin/TonB short N-terminal" evidence="9">
    <location>
        <begin position="50"/>
        <end position="101"/>
    </location>
</feature>
<evidence type="ECO:0000259" key="9">
    <source>
        <dbReference type="SMART" id="SM00965"/>
    </source>
</evidence>
<accession>A0A923TEY3</accession>
<reference evidence="10" key="1">
    <citation type="submission" date="2020-08" db="EMBL/GenBank/DDBJ databases">
        <title>Lewinella bacteria from marine environments.</title>
        <authorList>
            <person name="Zhong Y."/>
        </authorList>
    </citation>
    <scope>NUCLEOTIDE SEQUENCE</scope>
    <source>
        <strain evidence="10">KCTC 42187</strain>
    </source>
</reference>
<organism evidence="10 11">
    <name type="scientific">Neolewinella lacunae</name>
    <dbReference type="NCBI Taxonomy" id="1517758"/>
    <lineage>
        <taxon>Bacteria</taxon>
        <taxon>Pseudomonadati</taxon>
        <taxon>Bacteroidota</taxon>
        <taxon>Saprospiria</taxon>
        <taxon>Saprospirales</taxon>
        <taxon>Lewinellaceae</taxon>
        <taxon>Neolewinella</taxon>
    </lineage>
</organism>
<evidence type="ECO:0000256" key="7">
    <source>
        <dbReference type="ARBA" id="ARBA00023237"/>
    </source>
</evidence>
<dbReference type="EMBL" id="JACSIT010000152">
    <property type="protein sequence ID" value="MBC6996417.1"/>
    <property type="molecule type" value="Genomic_DNA"/>
</dbReference>
<dbReference type="Gene3D" id="2.170.130.10">
    <property type="entry name" value="TonB-dependent receptor, plug domain"/>
    <property type="match status" value="1"/>
</dbReference>
<dbReference type="InterPro" id="IPR008969">
    <property type="entry name" value="CarboxyPept-like_regulatory"/>
</dbReference>
<dbReference type="Proteomes" id="UP000650081">
    <property type="component" value="Unassembled WGS sequence"/>
</dbReference>
<dbReference type="PANTHER" id="PTHR30069:SF29">
    <property type="entry name" value="HEMOGLOBIN AND HEMOGLOBIN-HAPTOGLOBIN-BINDING PROTEIN 1-RELATED"/>
    <property type="match status" value="1"/>
</dbReference>
<evidence type="ECO:0000256" key="3">
    <source>
        <dbReference type="ARBA" id="ARBA00022452"/>
    </source>
</evidence>
<protein>
    <submittedName>
        <fullName evidence="10">TonB-dependent receptor</fullName>
    </submittedName>
</protein>
<evidence type="ECO:0000256" key="8">
    <source>
        <dbReference type="SAM" id="SignalP"/>
    </source>
</evidence>
<comment type="subcellular location">
    <subcellularLocation>
        <location evidence="1">Cell outer membrane</location>
        <topology evidence="1">Multi-pass membrane protein</topology>
    </subcellularLocation>
</comment>
<evidence type="ECO:0000313" key="11">
    <source>
        <dbReference type="Proteomes" id="UP000650081"/>
    </source>
</evidence>
<name>A0A923TEY3_9BACT</name>
<feature type="chain" id="PRO_5037726414" evidence="8">
    <location>
        <begin position="23"/>
        <end position="873"/>
    </location>
</feature>
<dbReference type="SUPFAM" id="SSF56935">
    <property type="entry name" value="Porins"/>
    <property type="match status" value="1"/>
</dbReference>
<dbReference type="SUPFAM" id="SSF49464">
    <property type="entry name" value="Carboxypeptidase regulatory domain-like"/>
    <property type="match status" value="1"/>
</dbReference>
<dbReference type="InterPro" id="IPR012910">
    <property type="entry name" value="Plug_dom"/>
</dbReference>
<evidence type="ECO:0000256" key="2">
    <source>
        <dbReference type="ARBA" id="ARBA00022448"/>
    </source>
</evidence>
<dbReference type="GO" id="GO:0015344">
    <property type="term" value="F:siderophore uptake transmembrane transporter activity"/>
    <property type="evidence" value="ECO:0007669"/>
    <property type="project" value="TreeGrafter"/>
</dbReference>
<dbReference type="InterPro" id="IPR036942">
    <property type="entry name" value="Beta-barrel_TonB_sf"/>
</dbReference>
<dbReference type="InterPro" id="IPR039426">
    <property type="entry name" value="TonB-dep_rcpt-like"/>
</dbReference>
<dbReference type="Gene3D" id="3.55.50.30">
    <property type="match status" value="1"/>
</dbReference>
<keyword evidence="6" id="KW-0472">Membrane</keyword>
<proteinExistence type="predicted"/>
<dbReference type="Pfam" id="PF07715">
    <property type="entry name" value="Plug"/>
    <property type="match status" value="1"/>
</dbReference>
<dbReference type="Gene3D" id="2.40.170.20">
    <property type="entry name" value="TonB-dependent receptor, beta-barrel domain"/>
    <property type="match status" value="1"/>
</dbReference>
<keyword evidence="3" id="KW-1134">Transmembrane beta strand</keyword>
<evidence type="ECO:0000256" key="1">
    <source>
        <dbReference type="ARBA" id="ARBA00004571"/>
    </source>
</evidence>
<evidence type="ECO:0000313" key="10">
    <source>
        <dbReference type="EMBL" id="MBC6996417.1"/>
    </source>
</evidence>
<dbReference type="SMART" id="SM00965">
    <property type="entry name" value="STN"/>
    <property type="match status" value="1"/>
</dbReference>
<keyword evidence="5 8" id="KW-0732">Signal</keyword>
<gene>
    <name evidence="10" type="ORF">H9S92_19755</name>
</gene>
<keyword evidence="10" id="KW-0675">Receptor</keyword>
<evidence type="ECO:0000256" key="4">
    <source>
        <dbReference type="ARBA" id="ARBA00022692"/>
    </source>
</evidence>
<sequence length="873" mass="97254">MPRFLPGLVLFFLVGAALPAQAPEQLRISADFNAVPLEVALRQLEQDHGLKFSYLATTVAGQTVSGRFREATWEEVARQLFTAHQLEATWLGDGYVSLRPRGATDLPEWSLCLLTNDERGEFLPFVTVEIVGQQRGLTTDAQGSYQGVIRASATDSLRLSYVGYGSRTFAVADLVGTDCRTITLTAATIELASVLISEYLVEGITATADGRRIDIRQDKAPPIAGYAEQEVYRSLSLLPGISVNNETAGDLSIRGGTRDQNLVLWDDIPIYSMGHYFGMVSNFSPELVKDVSVWRGRAEAEYGGRVSGVVRIGTDDGIENTLNVGAGASLLNGDAHLRIPLVRDRSDLFLGVRTTLPGLLAGPTYQSYRTQVFQGEEFGDILNEASTRLAAEEHFDFQEFNGRWQYNLGRGRRVRLSAFVQDDDFRYQLGTPEQAGFYQNFLSSRNAGIGLLYAWELAGGRTLDVHLSHTDFYNAGLNAFTEARINQSNQSTSGIAESSLRAKYSFPVGPAGTLKAGGQWQHYTYQMSLSSTNETTGRIRALNIRDGATTALAAFGSYHWVPRGPWRAELGLRLQYYLPTATLYPEPRISGAYALGKNWLLKAGYGQNHQFARELLDLNQDEISSNAALWTLADGERFAVAKSREFTLGFTGSPRDWLIDLELYQKRIAGISSLNFNLLQSTYSTGDSRSMGLDVLLKKRWSKTLRTWAVYSLSKTEWNFPRIEGGYFPADNDRRHQLRLVGSYQGPRWSATLAWQYASGARYTRYTVEQREPEDGIGSGPIVVRRELNQAQLPAYHGLDFSLAYAWKLGERGVGRWSLSLLNVYDQVNILDRETVVRRNGEATVFRDRLFTENIDRLGLGFTPNLKISIGWE</sequence>
<dbReference type="AlphaFoldDB" id="A0A923TEY3"/>
<dbReference type="GO" id="GO:0044718">
    <property type="term" value="P:siderophore transmembrane transport"/>
    <property type="evidence" value="ECO:0007669"/>
    <property type="project" value="TreeGrafter"/>
</dbReference>
<keyword evidence="4" id="KW-0812">Transmembrane</keyword>
<dbReference type="RefSeq" id="WP_187468423.1">
    <property type="nucleotide sequence ID" value="NZ_JACSIT010000152.1"/>
</dbReference>
<evidence type="ECO:0000256" key="5">
    <source>
        <dbReference type="ARBA" id="ARBA00022729"/>
    </source>
</evidence>
<dbReference type="InterPro" id="IPR011662">
    <property type="entry name" value="Secretin/TonB_short_N"/>
</dbReference>
<keyword evidence="7" id="KW-0998">Cell outer membrane</keyword>
<keyword evidence="2" id="KW-0813">Transport</keyword>
<evidence type="ECO:0000256" key="6">
    <source>
        <dbReference type="ARBA" id="ARBA00023136"/>
    </source>
</evidence>
<comment type="caution">
    <text evidence="10">The sequence shown here is derived from an EMBL/GenBank/DDBJ whole genome shotgun (WGS) entry which is preliminary data.</text>
</comment>